<comment type="caution">
    <text evidence="5">The sequence shown here is derived from an EMBL/GenBank/DDBJ whole genome shotgun (WGS) entry which is preliminary data.</text>
</comment>
<dbReference type="GO" id="GO:0003700">
    <property type="term" value="F:DNA-binding transcription factor activity"/>
    <property type="evidence" value="ECO:0007669"/>
    <property type="project" value="InterPro"/>
</dbReference>
<feature type="domain" description="HTH araC/xylS-type" evidence="4">
    <location>
        <begin position="219"/>
        <end position="317"/>
    </location>
</feature>
<dbReference type="EMBL" id="JTDI01000008">
    <property type="protein sequence ID" value="KHK89156.1"/>
    <property type="molecule type" value="Genomic_DNA"/>
</dbReference>
<evidence type="ECO:0000256" key="3">
    <source>
        <dbReference type="ARBA" id="ARBA00023163"/>
    </source>
</evidence>
<gene>
    <name evidence="5" type="ORF">LK12_21760</name>
</gene>
<evidence type="ECO:0000256" key="2">
    <source>
        <dbReference type="ARBA" id="ARBA00023125"/>
    </source>
</evidence>
<dbReference type="SUPFAM" id="SSF52317">
    <property type="entry name" value="Class I glutamine amidotransferase-like"/>
    <property type="match status" value="1"/>
</dbReference>
<dbReference type="PANTHER" id="PTHR43280:SF28">
    <property type="entry name" value="HTH-TYPE TRANSCRIPTIONAL ACTIVATOR RHAS"/>
    <property type="match status" value="1"/>
</dbReference>
<dbReference type="Gene3D" id="1.10.10.60">
    <property type="entry name" value="Homeodomain-like"/>
    <property type="match status" value="1"/>
</dbReference>
<sequence length="321" mass="34957">MIQLAMLVLPGAFHGGVAALLDGFALASERRDRVVLGEGPVNRDMQLTLLSSDGGEVRLDEHVTVQVDRAIASNDRFDFVWVPSFRTGGGSLLAKRLQELRPVVDWLAGLGGSGSLIGASGSAISLLVSAGLVRDFAFPVVPALAPTLREIFPRAKQDDHREIVERGNILLSRGTACDDELVARAFDRVLSPAAGHWLRSVMGQTVESREAVARDPLVESARLWLEQRFTGPVSIAGLAQELSVSQAMLTRRFKAELGRTPSEYVSDLRFTTAKRMLAQSNRSIESIAAAVGYNDARNFREAFRQRAGVSASTWRTDNNYP</sequence>
<dbReference type="RefSeq" id="WP_039289779.1">
    <property type="nucleotide sequence ID" value="NZ_JTDI01000008.1"/>
</dbReference>
<dbReference type="Pfam" id="PF12833">
    <property type="entry name" value="HTH_18"/>
    <property type="match status" value="1"/>
</dbReference>
<evidence type="ECO:0000313" key="6">
    <source>
        <dbReference type="Proteomes" id="UP000031057"/>
    </source>
</evidence>
<dbReference type="GO" id="GO:0043565">
    <property type="term" value="F:sequence-specific DNA binding"/>
    <property type="evidence" value="ECO:0007669"/>
    <property type="project" value="InterPro"/>
</dbReference>
<reference evidence="5 6" key="1">
    <citation type="submission" date="2014-10" db="EMBL/GenBank/DDBJ databases">
        <title>Genome sequence of Novosphingobium malaysiense MUSC 273(T).</title>
        <authorList>
            <person name="Lee L.-H."/>
        </authorList>
    </citation>
    <scope>NUCLEOTIDE SEQUENCE [LARGE SCALE GENOMIC DNA]</scope>
    <source>
        <strain evidence="5 6">MUSC 273</strain>
    </source>
</reference>
<keyword evidence="6" id="KW-1185">Reference proteome</keyword>
<accession>A0A0B1ZJ17</accession>
<dbReference type="OrthoDB" id="186587at2"/>
<dbReference type="InterPro" id="IPR029062">
    <property type="entry name" value="Class_I_gatase-like"/>
</dbReference>
<dbReference type="PROSITE" id="PS01124">
    <property type="entry name" value="HTH_ARAC_FAMILY_2"/>
    <property type="match status" value="1"/>
</dbReference>
<dbReference type="PANTHER" id="PTHR43280">
    <property type="entry name" value="ARAC-FAMILY TRANSCRIPTIONAL REGULATOR"/>
    <property type="match status" value="1"/>
</dbReference>
<dbReference type="SMART" id="SM00342">
    <property type="entry name" value="HTH_ARAC"/>
    <property type="match status" value="1"/>
</dbReference>
<organism evidence="5 6">
    <name type="scientific">Novosphingobium malaysiense</name>
    <dbReference type="NCBI Taxonomy" id="1348853"/>
    <lineage>
        <taxon>Bacteria</taxon>
        <taxon>Pseudomonadati</taxon>
        <taxon>Pseudomonadota</taxon>
        <taxon>Alphaproteobacteria</taxon>
        <taxon>Sphingomonadales</taxon>
        <taxon>Sphingomonadaceae</taxon>
        <taxon>Novosphingobium</taxon>
    </lineage>
</organism>
<dbReference type="SUPFAM" id="SSF46689">
    <property type="entry name" value="Homeodomain-like"/>
    <property type="match status" value="2"/>
</dbReference>
<dbReference type="InterPro" id="IPR009057">
    <property type="entry name" value="Homeodomain-like_sf"/>
</dbReference>
<dbReference type="Gene3D" id="3.40.50.880">
    <property type="match status" value="1"/>
</dbReference>
<keyword evidence="1" id="KW-0805">Transcription regulation</keyword>
<keyword evidence="3" id="KW-0804">Transcription</keyword>
<dbReference type="Proteomes" id="UP000031057">
    <property type="component" value="Unassembled WGS sequence"/>
</dbReference>
<dbReference type="InterPro" id="IPR018060">
    <property type="entry name" value="HTH_AraC"/>
</dbReference>
<evidence type="ECO:0000259" key="4">
    <source>
        <dbReference type="PROSITE" id="PS01124"/>
    </source>
</evidence>
<evidence type="ECO:0000256" key="1">
    <source>
        <dbReference type="ARBA" id="ARBA00023015"/>
    </source>
</evidence>
<protein>
    <recommendedName>
        <fullName evidence="4">HTH araC/xylS-type domain-containing protein</fullName>
    </recommendedName>
</protein>
<name>A0A0B1ZJ17_9SPHN</name>
<dbReference type="STRING" id="1348853.LK12_21760"/>
<evidence type="ECO:0000313" key="5">
    <source>
        <dbReference type="EMBL" id="KHK89156.1"/>
    </source>
</evidence>
<keyword evidence="2" id="KW-0238">DNA-binding</keyword>
<dbReference type="AlphaFoldDB" id="A0A0B1ZJ17"/>
<proteinExistence type="predicted"/>